<reference evidence="4 5" key="1">
    <citation type="submission" date="2018-01" db="EMBL/GenBank/DDBJ databases">
        <title>The draft genome sequence of Halioglobus japonicus S1-36.</title>
        <authorList>
            <person name="Du Z.-J."/>
            <person name="Shi M.-J."/>
        </authorList>
    </citation>
    <scope>NUCLEOTIDE SEQUENCE [LARGE SCALE GENOMIC DNA]</scope>
    <source>
        <strain evidence="4 5">S1-36</strain>
    </source>
</reference>
<organism evidence="4 5">
    <name type="scientific">Halioglobus japonicus</name>
    <dbReference type="NCBI Taxonomy" id="930805"/>
    <lineage>
        <taxon>Bacteria</taxon>
        <taxon>Pseudomonadati</taxon>
        <taxon>Pseudomonadota</taxon>
        <taxon>Gammaproteobacteria</taxon>
        <taxon>Cellvibrionales</taxon>
        <taxon>Halieaceae</taxon>
        <taxon>Halioglobus</taxon>
    </lineage>
</organism>
<dbReference type="KEGG" id="hja:BST95_07910"/>
<dbReference type="EMBL" id="PKUR01000002">
    <property type="protein sequence ID" value="PLW86172.1"/>
    <property type="molecule type" value="Genomic_DNA"/>
</dbReference>
<dbReference type="InterPro" id="IPR007506">
    <property type="entry name" value="PMDh-L-like_dom"/>
</dbReference>
<dbReference type="RefSeq" id="WP_084198813.1">
    <property type="nucleotide sequence ID" value="NZ_BMYL01000002.1"/>
</dbReference>
<dbReference type="Proteomes" id="UP000235162">
    <property type="component" value="Unassembled WGS sequence"/>
</dbReference>
<evidence type="ECO:0000313" key="4">
    <source>
        <dbReference type="EMBL" id="PLW86172.1"/>
    </source>
</evidence>
<evidence type="ECO:0000259" key="3">
    <source>
        <dbReference type="Pfam" id="PF04412"/>
    </source>
</evidence>
<gene>
    <name evidence="4" type="ORF">C0029_06955</name>
</gene>
<dbReference type="PANTHER" id="PTHR36577:SF3">
    <property type="entry name" value="DUF521 DOMAIN PROTEIN (AFU_ORTHOLOGUE AFUA_6G00490)"/>
    <property type="match status" value="1"/>
</dbReference>
<keyword evidence="2" id="KW-0456">Lyase</keyword>
<keyword evidence="1" id="KW-0408">Iron</keyword>
<dbReference type="GO" id="GO:0016829">
    <property type="term" value="F:lyase activity"/>
    <property type="evidence" value="ECO:0007669"/>
    <property type="project" value="UniProtKB-KW"/>
</dbReference>
<accession>A0AAP8ME77</accession>
<evidence type="ECO:0000313" key="5">
    <source>
        <dbReference type="Proteomes" id="UP000235162"/>
    </source>
</evidence>
<evidence type="ECO:0000256" key="1">
    <source>
        <dbReference type="ARBA" id="ARBA00023004"/>
    </source>
</evidence>
<protein>
    <submittedName>
        <fullName evidence="4">DUF521 domain-containing protein</fullName>
    </submittedName>
</protein>
<sequence length="421" mass="45434">MPLALRTQDIALSSYDRDCLDGRWGSATARAMQFVVQTAKALQARRLIDVNHCHLVGPYYSGEADLTFLRRLVEDGARVRVPTTLNASSACLAHDSPSPPCDREAAASVVELYRAMGCDAQLTCAPYQLPGRPMLGDTLAWAESNAVVFANSVLGARTNKTVQYLDLCAALTGRIPEYGLYLDDMRQPTCIIDCSALPDETWRTPLAGELIGLWLGQHFGTEVPLLRGLSIKPSEDYLRGLGAAAASAGAISLFHVAGVTPEADQYPVSHLHSVQLTTEQLHTTAAPYQGTPTQTVNAVCLGTPHYSLDQLRALTKRMIATDTRATIPVFVTTSRYNRDQLHSELLAGELATRGVTLVVDACSYYRGVIPNPQGTVLTDSAKWAYYGSGNLNIATVLGDLNDCLATASSGHLQRLGDSPWL</sequence>
<dbReference type="Pfam" id="PF04412">
    <property type="entry name" value="AcnX"/>
    <property type="match status" value="1"/>
</dbReference>
<keyword evidence="5" id="KW-1185">Reference proteome</keyword>
<dbReference type="PANTHER" id="PTHR36577">
    <property type="entry name" value="DUF521 DOMAIN PROTEIN (AFU_ORTHOLOGUE AFUA_6G00490)"/>
    <property type="match status" value="1"/>
</dbReference>
<comment type="caution">
    <text evidence="4">The sequence shown here is derived from an EMBL/GenBank/DDBJ whole genome shotgun (WGS) entry which is preliminary data.</text>
</comment>
<feature type="domain" description="Phosphomevalonate dehydratase large subunit-like" evidence="3">
    <location>
        <begin position="11"/>
        <end position="404"/>
    </location>
</feature>
<proteinExistence type="predicted"/>
<name>A0AAP8ME77_9GAMM</name>
<dbReference type="AlphaFoldDB" id="A0AAP8ME77"/>
<evidence type="ECO:0000256" key="2">
    <source>
        <dbReference type="ARBA" id="ARBA00023239"/>
    </source>
</evidence>